<feature type="domain" description="Dyp-type peroxidase C-terminal" evidence="9">
    <location>
        <begin position="140"/>
        <end position="302"/>
    </location>
</feature>
<dbReference type="PROSITE" id="PS51404">
    <property type="entry name" value="DYP_PEROXIDASE"/>
    <property type="match status" value="1"/>
</dbReference>
<feature type="domain" description="Dyp-type peroxidase N-terminal" evidence="8">
    <location>
        <begin position="35"/>
        <end position="137"/>
    </location>
</feature>
<dbReference type="Pfam" id="PF20628">
    <property type="entry name" value="Dyp_perox_C"/>
    <property type="match status" value="1"/>
</dbReference>
<evidence type="ECO:0000313" key="10">
    <source>
        <dbReference type="EMBL" id="NDO88338.1"/>
    </source>
</evidence>
<dbReference type="GO" id="GO:0004601">
    <property type="term" value="F:peroxidase activity"/>
    <property type="evidence" value="ECO:0007669"/>
    <property type="project" value="UniProtKB-KW"/>
</dbReference>
<dbReference type="InterPro" id="IPR006314">
    <property type="entry name" value="Dyp_peroxidase"/>
</dbReference>
<dbReference type="Pfam" id="PF04261">
    <property type="entry name" value="Dyp_perox_N"/>
    <property type="match status" value="1"/>
</dbReference>
<organism evidence="10 11">
    <name type="scientific">Cellulosimicrobium composti</name>
    <dbReference type="NCBI Taxonomy" id="2672572"/>
    <lineage>
        <taxon>Bacteria</taxon>
        <taxon>Bacillati</taxon>
        <taxon>Actinomycetota</taxon>
        <taxon>Actinomycetes</taxon>
        <taxon>Micrococcales</taxon>
        <taxon>Promicromonosporaceae</taxon>
        <taxon>Cellulosimicrobium</taxon>
    </lineage>
</organism>
<evidence type="ECO:0000256" key="2">
    <source>
        <dbReference type="ARBA" id="ARBA00022559"/>
    </source>
</evidence>
<evidence type="ECO:0000259" key="9">
    <source>
        <dbReference type="Pfam" id="PF20628"/>
    </source>
</evidence>
<dbReference type="InterPro" id="IPR048328">
    <property type="entry name" value="Dyp_perox_C"/>
</dbReference>
<dbReference type="PANTHER" id="PTHR30521:SF0">
    <property type="entry name" value="DYP-TYPE PEROXIDASE FAMILY PROTEIN"/>
    <property type="match status" value="1"/>
</dbReference>
<evidence type="ECO:0000256" key="4">
    <source>
        <dbReference type="ARBA" id="ARBA00023002"/>
    </source>
</evidence>
<evidence type="ECO:0000256" key="3">
    <source>
        <dbReference type="ARBA" id="ARBA00022723"/>
    </source>
</evidence>
<keyword evidence="11" id="KW-1185">Reference proteome</keyword>
<dbReference type="InterPro" id="IPR048327">
    <property type="entry name" value="Dyp_perox_N"/>
</dbReference>
<dbReference type="SUPFAM" id="SSF54909">
    <property type="entry name" value="Dimeric alpha+beta barrel"/>
    <property type="match status" value="1"/>
</dbReference>
<evidence type="ECO:0000313" key="11">
    <source>
        <dbReference type="Proteomes" id="UP000471672"/>
    </source>
</evidence>
<comment type="cofactor">
    <cofactor evidence="1">
        <name>heme b</name>
        <dbReference type="ChEBI" id="CHEBI:60344"/>
    </cofactor>
</comment>
<keyword evidence="2 10" id="KW-0575">Peroxidase</keyword>
<dbReference type="Proteomes" id="UP000471672">
    <property type="component" value="Unassembled WGS sequence"/>
</dbReference>
<proteinExistence type="inferred from homology"/>
<reference evidence="10 11" key="1">
    <citation type="journal article" date="2021" name="Arch. Microbiol.">
        <title>Cellulosimicrobium fucosivorans sp. nov., isolated from San Elijo Lagoon, contains a fucose metabolic pathway linked to carotenoid production.</title>
        <authorList>
            <person name="Aviles F.A."/>
            <person name="Kyndt J.A."/>
        </authorList>
    </citation>
    <scope>NUCLEOTIDE SEQUENCE [LARGE SCALE GENOMIC DNA]</scope>
    <source>
        <strain evidence="10 11">SE3</strain>
    </source>
</reference>
<evidence type="ECO:0000256" key="1">
    <source>
        <dbReference type="ARBA" id="ARBA00001970"/>
    </source>
</evidence>
<dbReference type="InterPro" id="IPR011008">
    <property type="entry name" value="Dimeric_a/b-barrel"/>
</dbReference>
<keyword evidence="5" id="KW-0408">Iron</keyword>
<feature type="compositionally biased region" description="Low complexity" evidence="7">
    <location>
        <begin position="334"/>
        <end position="346"/>
    </location>
</feature>
<keyword evidence="3" id="KW-0479">Metal-binding</keyword>
<name>A0ABX0BBL5_9MICO</name>
<accession>A0ABX0BBL5</accession>
<evidence type="ECO:0000256" key="5">
    <source>
        <dbReference type="ARBA" id="ARBA00023004"/>
    </source>
</evidence>
<dbReference type="PANTHER" id="PTHR30521">
    <property type="entry name" value="DEFERROCHELATASE/PEROXIDASE"/>
    <property type="match status" value="1"/>
</dbReference>
<comment type="caution">
    <text evidence="10">The sequence shown here is derived from an EMBL/GenBank/DDBJ whole genome shotgun (WGS) entry which is preliminary data.</text>
</comment>
<keyword evidence="4" id="KW-0560">Oxidoreductase</keyword>
<evidence type="ECO:0000256" key="7">
    <source>
        <dbReference type="SAM" id="MobiDB-lite"/>
    </source>
</evidence>
<evidence type="ECO:0000256" key="6">
    <source>
        <dbReference type="ARBA" id="ARBA00025737"/>
    </source>
</evidence>
<feature type="compositionally biased region" description="Pro residues" evidence="7">
    <location>
        <begin position="320"/>
        <end position="333"/>
    </location>
</feature>
<gene>
    <name evidence="10" type="ORF">GYH36_02435</name>
</gene>
<sequence>MPEPQAVLGGLTESAVFLVVSASGVPGSRARLLDVASSVNDLVRAVGFRQAAAGLTCVVGLGSSFWDAVRPPGAPRPEGLHPFRAVHGAVHDAPSTPGDVLFHVRADRADLTFELTRQLMAALGDAVRVEDHVTGFRYFDSRDLLGFVDGTENPTGRAAVGAAIIPDGPFAGGSHVVVQKYVHDLAAWGALPVEAQERVIGRTKLDDVELPDDVQPPDSHVSLNTIVEEDGTERDVLRDNMAFGDPAAGVLGTYYIAYAADVGVVERMLDRMFVGSPPGRYDRILDVSTPLTGTSFFVPSLDLLESLAADAPDALDAADPGPPPADATPPPAAAPTASPATAPATAAPVGSLAIGSLRGEPS</sequence>
<feature type="region of interest" description="Disordered" evidence="7">
    <location>
        <begin position="313"/>
        <end position="346"/>
    </location>
</feature>
<dbReference type="NCBIfam" id="TIGR01413">
    <property type="entry name" value="Dyp_perox_fam"/>
    <property type="match status" value="1"/>
</dbReference>
<comment type="similarity">
    <text evidence="6">Belongs to the DyP-type peroxidase family.</text>
</comment>
<evidence type="ECO:0000259" key="8">
    <source>
        <dbReference type="Pfam" id="PF04261"/>
    </source>
</evidence>
<dbReference type="EMBL" id="JAAFAN010000005">
    <property type="protein sequence ID" value="NDO88338.1"/>
    <property type="molecule type" value="Genomic_DNA"/>
</dbReference>
<protein>
    <submittedName>
        <fullName evidence="10">Dyp-type peroxidase</fullName>
    </submittedName>
</protein>